<organism evidence="6 7">
    <name type="scientific">Phaedon cochleariae</name>
    <name type="common">Mustard beetle</name>
    <dbReference type="NCBI Taxonomy" id="80249"/>
    <lineage>
        <taxon>Eukaryota</taxon>
        <taxon>Metazoa</taxon>
        <taxon>Ecdysozoa</taxon>
        <taxon>Arthropoda</taxon>
        <taxon>Hexapoda</taxon>
        <taxon>Insecta</taxon>
        <taxon>Pterygota</taxon>
        <taxon>Neoptera</taxon>
        <taxon>Endopterygota</taxon>
        <taxon>Coleoptera</taxon>
        <taxon>Polyphaga</taxon>
        <taxon>Cucujiformia</taxon>
        <taxon>Chrysomeloidea</taxon>
        <taxon>Chrysomelidae</taxon>
        <taxon>Chrysomelinae</taxon>
        <taxon>Chrysomelini</taxon>
        <taxon>Phaedon</taxon>
    </lineage>
</organism>
<proteinExistence type="predicted"/>
<dbReference type="Proteomes" id="UP001153737">
    <property type="component" value="Chromosome 2"/>
</dbReference>
<evidence type="ECO:0000313" key="6">
    <source>
        <dbReference type="EMBL" id="CAH1155526.1"/>
    </source>
</evidence>
<gene>
    <name evidence="6" type="ORF">PHAECO_LOCUS6080</name>
</gene>
<keyword evidence="2" id="KW-0963">Cytoplasm</keyword>
<dbReference type="AlphaFoldDB" id="A0A9P0DMS1"/>
<dbReference type="GO" id="GO:0036038">
    <property type="term" value="C:MKS complex"/>
    <property type="evidence" value="ECO:0007669"/>
    <property type="project" value="TreeGrafter"/>
</dbReference>
<evidence type="ECO:0000256" key="4">
    <source>
        <dbReference type="ARBA" id="ARBA00023212"/>
    </source>
</evidence>
<name>A0A9P0DMS1_PHACE</name>
<sequence>MYNYSSCNMETKYTGYYRCSDNISNFKIRLKLRVEDPDKSSNIKKQEEWHIQEFSWQEKQFSRIERQFYAEINNCVTDLEKIYHDKINAEDFNENSIFHTYPDIDGYIQDQDRFRKQISHLEKLVEEVRLNDETETRTNNEYDYKESVLSSLGNKIIYSNFENMFIFADLGDYIEDIWMENQQLLCELKFDKISKVLSVYPDFTHSQSYHKKIQGGKNIHYYIENCSPRIEESEEIRENEIAKTIHDCKLSLTREIISDKFFLPPKNKLNVYIFFEILSGRGFEYSDVYVQYRVDLPSHWSCEDPNTLHGVTQTCIGYNQDGLSHFGHDFEIILEYDIQNLQEKSIPETPHIYFEIISKSSWDRYRTEGLTYTSLPVSSPGCHNYTLSCFRFDTKGQSGRMRRFFIGDSYNYKDVRWIGLPSGTEQSNIFNKYGVNTIGTGQIDVRMNILHQSQAFLHEFKEGDSKDAHIYEKLNASSLIRSVNQVLKAFKKARRHMIEVKKDVASVK</sequence>
<keyword evidence="5" id="KW-0966">Cell projection</keyword>
<protein>
    <recommendedName>
        <fullName evidence="8">Meckel syndrome type 1 protein</fullName>
    </recommendedName>
</protein>
<evidence type="ECO:0008006" key="8">
    <source>
        <dbReference type="Google" id="ProtNLM"/>
    </source>
</evidence>
<evidence type="ECO:0000256" key="2">
    <source>
        <dbReference type="ARBA" id="ARBA00022490"/>
    </source>
</evidence>
<dbReference type="OrthoDB" id="10263520at2759"/>
<evidence type="ECO:0000313" key="7">
    <source>
        <dbReference type="Proteomes" id="UP001153737"/>
    </source>
</evidence>
<reference evidence="6" key="1">
    <citation type="submission" date="2022-01" db="EMBL/GenBank/DDBJ databases">
        <authorList>
            <person name="King R."/>
        </authorList>
    </citation>
    <scope>NUCLEOTIDE SEQUENCE</scope>
</reference>
<dbReference type="PANTHER" id="PTHR12968:SF4">
    <property type="entry name" value="TECTONIC-LIKE COMPLEX MEMBER MKS1"/>
    <property type="match status" value="1"/>
</dbReference>
<keyword evidence="3" id="KW-0970">Cilium biogenesis/degradation</keyword>
<comment type="subcellular location">
    <subcellularLocation>
        <location evidence="1">Cytoplasm</location>
        <location evidence="1">Cytoskeleton</location>
        <location evidence="1">Cilium basal body</location>
    </subcellularLocation>
</comment>
<keyword evidence="4" id="KW-0206">Cytoskeleton</keyword>
<dbReference type="PROSITE" id="PS51381">
    <property type="entry name" value="C2_B9"/>
    <property type="match status" value="1"/>
</dbReference>
<dbReference type="GO" id="GO:0060271">
    <property type="term" value="P:cilium assembly"/>
    <property type="evidence" value="ECO:0007669"/>
    <property type="project" value="TreeGrafter"/>
</dbReference>
<reference evidence="6" key="2">
    <citation type="submission" date="2022-10" db="EMBL/GenBank/DDBJ databases">
        <authorList>
            <consortium name="ENA_rothamsted_submissions"/>
            <consortium name="culmorum"/>
            <person name="King R."/>
        </authorList>
    </citation>
    <scope>NUCLEOTIDE SEQUENCE</scope>
</reference>
<evidence type="ECO:0000256" key="3">
    <source>
        <dbReference type="ARBA" id="ARBA00022794"/>
    </source>
</evidence>
<evidence type="ECO:0000256" key="1">
    <source>
        <dbReference type="ARBA" id="ARBA00004120"/>
    </source>
</evidence>
<dbReference type="PANTHER" id="PTHR12968">
    <property type="entry name" value="B9 DOMAIN-CONTAINING"/>
    <property type="match status" value="1"/>
</dbReference>
<evidence type="ECO:0000256" key="5">
    <source>
        <dbReference type="ARBA" id="ARBA00023273"/>
    </source>
</evidence>
<keyword evidence="7" id="KW-1185">Reference proteome</keyword>
<dbReference type="InterPro" id="IPR010796">
    <property type="entry name" value="C2_B9-type_dom"/>
</dbReference>
<dbReference type="Pfam" id="PF07162">
    <property type="entry name" value="B9-C2"/>
    <property type="match status" value="1"/>
</dbReference>
<dbReference type="EMBL" id="OU896708">
    <property type="protein sequence ID" value="CAH1155526.1"/>
    <property type="molecule type" value="Genomic_DNA"/>
</dbReference>
<accession>A0A9P0DMS1</accession>